<keyword evidence="1" id="KW-0472">Membrane</keyword>
<sequence>MLRIHIISLSTLEFAVNNPLICFCCFIFMFFLSVSCVCLCEILHGPTHFKHTEFLQKVKCKCLTFLTWHHDLICVKQNTY</sequence>
<dbReference type="AlphaFoldDB" id="A0A396J2U9"/>
<organism evidence="2">
    <name type="scientific">Medicago truncatula</name>
    <name type="common">Barrel medic</name>
    <name type="synonym">Medicago tribuloides</name>
    <dbReference type="NCBI Taxonomy" id="3880"/>
    <lineage>
        <taxon>Eukaryota</taxon>
        <taxon>Viridiplantae</taxon>
        <taxon>Streptophyta</taxon>
        <taxon>Embryophyta</taxon>
        <taxon>Tracheophyta</taxon>
        <taxon>Spermatophyta</taxon>
        <taxon>Magnoliopsida</taxon>
        <taxon>eudicotyledons</taxon>
        <taxon>Gunneridae</taxon>
        <taxon>Pentapetalae</taxon>
        <taxon>rosids</taxon>
        <taxon>fabids</taxon>
        <taxon>Fabales</taxon>
        <taxon>Fabaceae</taxon>
        <taxon>Papilionoideae</taxon>
        <taxon>50 kb inversion clade</taxon>
        <taxon>NPAAA clade</taxon>
        <taxon>Hologalegina</taxon>
        <taxon>IRL clade</taxon>
        <taxon>Trifolieae</taxon>
        <taxon>Medicago</taxon>
    </lineage>
</organism>
<accession>A0A396J2U9</accession>
<dbReference type="Proteomes" id="UP000265566">
    <property type="component" value="Chromosome 3"/>
</dbReference>
<comment type="caution">
    <text evidence="2">The sequence shown here is derived from an EMBL/GenBank/DDBJ whole genome shotgun (WGS) entry which is preliminary data.</text>
</comment>
<evidence type="ECO:0008006" key="3">
    <source>
        <dbReference type="Google" id="ProtNLM"/>
    </source>
</evidence>
<feature type="transmembrane region" description="Helical" evidence="1">
    <location>
        <begin position="20"/>
        <end position="43"/>
    </location>
</feature>
<keyword evidence="1" id="KW-0812">Transmembrane</keyword>
<evidence type="ECO:0000256" key="1">
    <source>
        <dbReference type="SAM" id="Phobius"/>
    </source>
</evidence>
<keyword evidence="1" id="KW-1133">Transmembrane helix</keyword>
<evidence type="ECO:0000313" key="2">
    <source>
        <dbReference type="EMBL" id="RHN71023.1"/>
    </source>
</evidence>
<proteinExistence type="predicted"/>
<protein>
    <recommendedName>
        <fullName evidence="3">Transmembrane protein</fullName>
    </recommendedName>
</protein>
<reference evidence="2" key="1">
    <citation type="journal article" date="2018" name="Nat. Plants">
        <title>Whole-genome landscape of Medicago truncatula symbiotic genes.</title>
        <authorList>
            <person name="Pecrix Y."/>
            <person name="Gamas P."/>
            <person name="Carrere S."/>
        </authorList>
    </citation>
    <scope>NUCLEOTIDE SEQUENCE</scope>
    <source>
        <tissue evidence="2">Leaves</tissue>
    </source>
</reference>
<dbReference type="Gramene" id="rna19664">
    <property type="protein sequence ID" value="RHN71023.1"/>
    <property type="gene ID" value="gene19664"/>
</dbReference>
<name>A0A396J2U9_MEDTR</name>
<dbReference type="EMBL" id="PSQE01000003">
    <property type="protein sequence ID" value="RHN71023.1"/>
    <property type="molecule type" value="Genomic_DNA"/>
</dbReference>
<gene>
    <name evidence="2" type="ORF">MtrunA17_Chr3g0141771</name>
</gene>